<accession>A0A1U7WIA0</accession>
<gene>
    <name evidence="4" type="primary">LOC104226648</name>
</gene>
<organism evidence="3 4">
    <name type="scientific">Nicotiana sylvestris</name>
    <name type="common">Wood tobacco</name>
    <name type="synonym">South American tobacco</name>
    <dbReference type="NCBI Taxonomy" id="4096"/>
    <lineage>
        <taxon>Eukaryota</taxon>
        <taxon>Viridiplantae</taxon>
        <taxon>Streptophyta</taxon>
        <taxon>Embryophyta</taxon>
        <taxon>Tracheophyta</taxon>
        <taxon>Spermatophyta</taxon>
        <taxon>Magnoliopsida</taxon>
        <taxon>eudicotyledons</taxon>
        <taxon>Gunneridae</taxon>
        <taxon>Pentapetalae</taxon>
        <taxon>asterids</taxon>
        <taxon>lamiids</taxon>
        <taxon>Solanales</taxon>
        <taxon>Solanaceae</taxon>
        <taxon>Nicotianoideae</taxon>
        <taxon>Nicotianeae</taxon>
        <taxon>Nicotiana</taxon>
    </lineage>
</organism>
<proteinExistence type="predicted"/>
<keyword evidence="2" id="KW-0812">Transmembrane</keyword>
<dbReference type="Proteomes" id="UP000189701">
    <property type="component" value="Unplaced"/>
</dbReference>
<feature type="region of interest" description="Disordered" evidence="1">
    <location>
        <begin position="84"/>
        <end position="126"/>
    </location>
</feature>
<keyword evidence="3" id="KW-1185">Reference proteome</keyword>
<reference evidence="4" key="2">
    <citation type="submission" date="2025-08" db="UniProtKB">
        <authorList>
            <consortium name="RefSeq"/>
        </authorList>
    </citation>
    <scope>IDENTIFICATION</scope>
    <source>
        <tissue evidence="4">Leaf</tissue>
    </source>
</reference>
<dbReference type="RefSeq" id="XP_009776981.1">
    <property type="nucleotide sequence ID" value="XM_009778679.1"/>
</dbReference>
<dbReference type="KEGG" id="nsy:104226648"/>
<evidence type="ECO:0000313" key="4">
    <source>
        <dbReference type="RefSeq" id="XP_009776981.1"/>
    </source>
</evidence>
<feature type="compositionally biased region" description="Low complexity" evidence="1">
    <location>
        <begin position="86"/>
        <end position="99"/>
    </location>
</feature>
<evidence type="ECO:0000313" key="3">
    <source>
        <dbReference type="Proteomes" id="UP000189701"/>
    </source>
</evidence>
<dbReference type="GeneID" id="104226648"/>
<dbReference type="RefSeq" id="XP_070027624.1">
    <property type="nucleotide sequence ID" value="XM_070171523.1"/>
</dbReference>
<dbReference type="AlphaFoldDB" id="A0A1U7WIA0"/>
<evidence type="ECO:0000256" key="2">
    <source>
        <dbReference type="SAM" id="Phobius"/>
    </source>
</evidence>
<keyword evidence="2" id="KW-1133">Transmembrane helix</keyword>
<name>A0A1U7WIA0_NICSY</name>
<feature type="compositionally biased region" description="Gly residues" evidence="1">
    <location>
        <begin position="100"/>
        <end position="118"/>
    </location>
</feature>
<feature type="transmembrane region" description="Helical" evidence="2">
    <location>
        <begin position="230"/>
        <end position="255"/>
    </location>
</feature>
<protein>
    <submittedName>
        <fullName evidence="4">Uncharacterized protein LOC104226648 isoform X1</fullName>
    </submittedName>
</protein>
<dbReference type="OrthoDB" id="1752032at2759"/>
<evidence type="ECO:0000256" key="1">
    <source>
        <dbReference type="SAM" id="MobiDB-lite"/>
    </source>
</evidence>
<sequence>MQQYEVLLNKVKICHHLHQDHLRKYHLNKAIHHLYVRIQALSKDKATINQLGLVGEEEEKGSLLGKGKGRGTTLGIGRGVFTSAAGSSTTTQPSTFQSTGGSGLGKGKGRGTTLGGGSTNATTIGHKRPRHTSFEIFTDTMTGTTILNPGILFERVISARTFKDTFATNIDIGFKPPRLKFKGRSSDKVIASADECNKEKKPFKSNKFSCIYTVKQTSFCLCYLKCHCQFFIWAVMLYLIHYALIEFTSLGSYLFGKTMLCFCNL</sequence>
<reference evidence="3" key="1">
    <citation type="journal article" date="2013" name="Genome Biol.">
        <title>Reference genomes and transcriptomes of Nicotiana sylvestris and Nicotiana tomentosiformis.</title>
        <authorList>
            <person name="Sierro N."/>
            <person name="Battey J.N."/>
            <person name="Ouadi S."/>
            <person name="Bovet L."/>
            <person name="Goepfert S."/>
            <person name="Bakaher N."/>
            <person name="Peitsch M.C."/>
            <person name="Ivanov N.V."/>
        </authorList>
    </citation>
    <scope>NUCLEOTIDE SEQUENCE [LARGE SCALE GENOMIC DNA]</scope>
</reference>
<keyword evidence="2" id="KW-0472">Membrane</keyword>